<dbReference type="EMBL" id="JAHXZJ010002982">
    <property type="protein sequence ID" value="KAH0535439.1"/>
    <property type="molecule type" value="Genomic_DNA"/>
</dbReference>
<protein>
    <submittedName>
        <fullName evidence="1">Uncharacterized protein</fullName>
    </submittedName>
</protein>
<organism evidence="1 2">
    <name type="scientific">Cotesia glomerata</name>
    <name type="common">Lepidopteran parasitic wasp</name>
    <name type="synonym">Apanteles glomeratus</name>
    <dbReference type="NCBI Taxonomy" id="32391"/>
    <lineage>
        <taxon>Eukaryota</taxon>
        <taxon>Metazoa</taxon>
        <taxon>Ecdysozoa</taxon>
        <taxon>Arthropoda</taxon>
        <taxon>Hexapoda</taxon>
        <taxon>Insecta</taxon>
        <taxon>Pterygota</taxon>
        <taxon>Neoptera</taxon>
        <taxon>Endopterygota</taxon>
        <taxon>Hymenoptera</taxon>
        <taxon>Apocrita</taxon>
        <taxon>Ichneumonoidea</taxon>
        <taxon>Braconidae</taxon>
        <taxon>Microgastrinae</taxon>
        <taxon>Cotesia</taxon>
    </lineage>
</organism>
<keyword evidence="2" id="KW-1185">Reference proteome</keyword>
<sequence>MEFFNIRTSEYPEKGVPSCMSHEPLKQARPERSYIPMCWGAGCREMKLERDRERTCVDICVQVYTVLYTPYLDDAGITASGRLVFRGKQQFCSLLPSGPVSCTLIFMMANPNRYDRLGTLYHPRLNALR</sequence>
<dbReference type="AlphaFoldDB" id="A0AAV7HEA9"/>
<comment type="caution">
    <text evidence="1">The sequence shown here is derived from an EMBL/GenBank/DDBJ whole genome shotgun (WGS) entry which is preliminary data.</text>
</comment>
<gene>
    <name evidence="1" type="ORF">KQX54_016438</name>
</gene>
<name>A0AAV7HEA9_COTGL</name>
<proteinExistence type="predicted"/>
<evidence type="ECO:0000313" key="2">
    <source>
        <dbReference type="Proteomes" id="UP000826195"/>
    </source>
</evidence>
<accession>A0AAV7HEA9</accession>
<evidence type="ECO:0000313" key="1">
    <source>
        <dbReference type="EMBL" id="KAH0535439.1"/>
    </source>
</evidence>
<reference evidence="1 2" key="1">
    <citation type="journal article" date="2021" name="J. Hered.">
        <title>A chromosome-level genome assembly of the parasitoid wasp, Cotesia glomerata (Hymenoptera: Braconidae).</title>
        <authorList>
            <person name="Pinto B.J."/>
            <person name="Weis J.J."/>
            <person name="Gamble T."/>
            <person name="Ode P.J."/>
            <person name="Paul R."/>
            <person name="Zaspel J.M."/>
        </authorList>
    </citation>
    <scope>NUCLEOTIDE SEQUENCE [LARGE SCALE GENOMIC DNA]</scope>
    <source>
        <strain evidence="1">CgM1</strain>
    </source>
</reference>
<dbReference type="Proteomes" id="UP000826195">
    <property type="component" value="Unassembled WGS sequence"/>
</dbReference>